<organism evidence="1 2">
    <name type="scientific">Limnobaculum parvum</name>
    <dbReference type="NCBI Taxonomy" id="2172103"/>
    <lineage>
        <taxon>Bacteria</taxon>
        <taxon>Pseudomonadati</taxon>
        <taxon>Pseudomonadota</taxon>
        <taxon>Gammaproteobacteria</taxon>
        <taxon>Enterobacterales</taxon>
        <taxon>Budviciaceae</taxon>
        <taxon>Limnobaculum</taxon>
    </lineage>
</organism>
<reference evidence="1 2" key="1">
    <citation type="journal article" date="2019" name="Int. J. Syst. Evol. Microbiol.">
        <title>Limnobaculum parvum gen. nov., sp. nov., isolated from a freshwater lake.</title>
        <authorList>
            <person name="Baek C."/>
            <person name="Shin S.K."/>
            <person name="Yi H."/>
        </authorList>
    </citation>
    <scope>NUCLEOTIDE SEQUENCE [LARGE SCALE GENOMIC DNA]</scope>
    <source>
        <strain evidence="1 2">HYN0051</strain>
    </source>
</reference>
<protein>
    <submittedName>
        <fullName evidence="1">Uncharacterized protein</fullName>
    </submittedName>
</protein>
<dbReference type="EMBL" id="CP029185">
    <property type="protein sequence ID" value="AWH88453.1"/>
    <property type="molecule type" value="Genomic_DNA"/>
</dbReference>
<name>A0A2Y9TXK7_9GAMM</name>
<proteinExistence type="predicted"/>
<evidence type="ECO:0000313" key="2">
    <source>
        <dbReference type="Proteomes" id="UP000244908"/>
    </source>
</evidence>
<dbReference type="AlphaFoldDB" id="A0A2Y9TXK7"/>
<dbReference type="RefSeq" id="WP_108900524.1">
    <property type="nucleotide sequence ID" value="NZ_CP029185.2"/>
</dbReference>
<dbReference type="OrthoDB" id="2663305at2"/>
<keyword evidence="2" id="KW-1185">Reference proteome</keyword>
<gene>
    <name evidence="1" type="ORF">HYN51_07740</name>
</gene>
<dbReference type="KEGG" id="lpv:HYN51_07740"/>
<accession>A0A2Y9TXK7</accession>
<evidence type="ECO:0000313" key="1">
    <source>
        <dbReference type="EMBL" id="AWH88453.1"/>
    </source>
</evidence>
<sequence>MNFQLMVDGEVFSEVSEQILKKAVASIYDDVGSFIVLEPQTPLERSIYLQAALTDNNYMVETRLVSGEEFSHYRYTTNDVNEVTDFFVAYFRDSKIPDFKRWHDATGEF</sequence>
<dbReference type="Proteomes" id="UP000244908">
    <property type="component" value="Chromosome"/>
</dbReference>